<evidence type="ECO:0000259" key="1">
    <source>
        <dbReference type="Pfam" id="PF18602"/>
    </source>
</evidence>
<evidence type="ECO:0000313" key="3">
    <source>
        <dbReference type="Proteomes" id="UP000655420"/>
    </source>
</evidence>
<comment type="caution">
    <text evidence="2">The sequence shown here is derived from an EMBL/GenBank/DDBJ whole genome shotgun (WGS) entry which is preliminary data.</text>
</comment>
<protein>
    <recommendedName>
        <fullName evidence="1">Rap1a immunity protein domain-containing protein</fullName>
    </recommendedName>
</protein>
<proteinExistence type="predicted"/>
<dbReference type="AlphaFoldDB" id="A0A8J7M5T0"/>
<evidence type="ECO:0000313" key="2">
    <source>
        <dbReference type="EMBL" id="MBK0398362.1"/>
    </source>
</evidence>
<dbReference type="RefSeq" id="WP_200607366.1">
    <property type="nucleotide sequence ID" value="NZ_JAEHHL010000001.1"/>
</dbReference>
<dbReference type="EMBL" id="JAEHHL010000001">
    <property type="protein sequence ID" value="MBK0398362.1"/>
    <property type="molecule type" value="Genomic_DNA"/>
</dbReference>
<dbReference type="Pfam" id="PF18602">
    <property type="entry name" value="Rap1a"/>
    <property type="match status" value="1"/>
</dbReference>
<dbReference type="InterPro" id="IPR041238">
    <property type="entry name" value="Rap1a"/>
</dbReference>
<gene>
    <name evidence="2" type="ORF">H0I76_04100</name>
</gene>
<keyword evidence="3" id="KW-1185">Reference proteome</keyword>
<feature type="domain" description="Rap1a immunity protein" evidence="1">
    <location>
        <begin position="8"/>
        <end position="102"/>
    </location>
</feature>
<reference evidence="2" key="1">
    <citation type="submission" date="2020-12" db="EMBL/GenBank/DDBJ databases">
        <title>Bacterial taxonomy.</title>
        <authorList>
            <person name="Pan X."/>
        </authorList>
    </citation>
    <scope>NUCLEOTIDE SEQUENCE</scope>
    <source>
        <strain evidence="2">M0105</strain>
    </source>
</reference>
<organism evidence="2 3">
    <name type="scientific">Thermohalobaculum xanthum</name>
    <dbReference type="NCBI Taxonomy" id="2753746"/>
    <lineage>
        <taxon>Bacteria</taxon>
        <taxon>Pseudomonadati</taxon>
        <taxon>Pseudomonadota</taxon>
        <taxon>Alphaproteobacteria</taxon>
        <taxon>Rhodobacterales</taxon>
        <taxon>Paracoccaceae</taxon>
        <taxon>Thermohalobaculum</taxon>
    </lineage>
</organism>
<accession>A0A8J7M5T0</accession>
<sequence length="103" mass="11236">MDDFDAVTVGSLARLCAADENTEVGKYAIGFCYGWIEGVEQFYAALLRDERFNVEPAACPGRVVSREEAREIFVAWAAGNQGAANLEPLQGIIEAMRATFPCN</sequence>
<dbReference type="Proteomes" id="UP000655420">
    <property type="component" value="Unassembled WGS sequence"/>
</dbReference>
<name>A0A8J7M5T0_9RHOB</name>